<feature type="transmembrane region" description="Helical" evidence="1">
    <location>
        <begin position="397"/>
        <end position="422"/>
    </location>
</feature>
<name>A0A7Y0HC73_9GAMM</name>
<dbReference type="Pfam" id="PF00873">
    <property type="entry name" value="ACR_tran"/>
    <property type="match status" value="1"/>
</dbReference>
<dbReference type="RefSeq" id="WP_169019670.1">
    <property type="nucleotide sequence ID" value="NZ_JABBMT010000008.1"/>
</dbReference>
<feature type="transmembrane region" description="Helical" evidence="1">
    <location>
        <begin position="971"/>
        <end position="990"/>
    </location>
</feature>
<dbReference type="GO" id="GO:0042910">
    <property type="term" value="F:xenobiotic transmembrane transporter activity"/>
    <property type="evidence" value="ECO:0007669"/>
    <property type="project" value="TreeGrafter"/>
</dbReference>
<dbReference type="EMBL" id="JABBMT010000008">
    <property type="protein sequence ID" value="NMM40612.1"/>
    <property type="molecule type" value="Genomic_DNA"/>
</dbReference>
<keyword evidence="1" id="KW-0472">Membrane</keyword>
<keyword evidence="3" id="KW-1185">Reference proteome</keyword>
<feature type="transmembrane region" description="Helical" evidence="1">
    <location>
        <begin position="925"/>
        <end position="950"/>
    </location>
</feature>
<dbReference type="Gene3D" id="3.30.70.1440">
    <property type="entry name" value="Multidrug efflux transporter AcrB pore domain"/>
    <property type="match status" value="1"/>
</dbReference>
<sequence length="1056" mass="117375">MTNTELPNTPDSTVEKQTGIIAYFANNSVAANLMMVFIIVMGSISFLTIQRQMFPNIEINYITIDANYPGASPQEMEESILVKIEESLKDITEIKKGVYRAFRNGGSAQLEINTDAELTDVLDKIKLRVDGIATFPAGMEPVTISQIEFRQDVIGMTLVADLPLNELKPIANRIEDELLQLSNVSLVVNDVPLDEIAIEIEPDTLRQYNLTLSDVANAVRRYSANFSAGQLKTDAGVISVRVENQLYSGEEFRQIPVKIGNNGAKVLLQDIAIIKDQFTEGERYFKFNGENAVYLSVKATEEQSIIPVADSVKAFLDQKNKELPPGVRLEPLMDMTYYLNARLDMMVNNLIQGAILVAIMLSLFLRFKLALWVMVGLPLCFLGAMMMMPLFGVTINILSLFAFIMVLGIVVDDAIVIGESAYTEIEKKGGGVVNVVNGAKKVATPATFGVLTTVAVFAPFTLSTGPESAFFFGISIVVILCLIFSLIESKLILPAHIAHTNFSPIKPDSWRARFNKRFFGFVNGPYRRFIVRCVEWRWAVLFSFISLLIVTFALIASNHVRTGFMPKIPHDYPQINLEMNDNVSDIQTIEAIREIEAMVIAVDKETEREYGQKLIRDVLVFNQGRTEAQILAPLVEEDLRPYNAFELSRRWRKAMPTIAGVKSLVIYDDVNTQGGNNGEFGYLLYGSDIDTLNDAGRRFIQLLQQQDGLFDISSTIDPASKEVQMSLKPVAYDLGLDLASIANQVGASFYGGEAQRVIRRGEEVRVMVRYPKLTREAFSSLKHAVISTPQGKEVLLGDVVELTETPGISYIRREGGYRTVYVYGNIDEEVIEPNEVITQVKEKLLPQLKEEFPSVKSELGGAIEEQQSQANQQKMFFFGGMILVYILLAVPLKSYAQPLIVMSVIPFSLTGAVWGHYWFGLDLTLMSGFGIIAAAGVVINDSLVMTDFVNQARREGIAIKDAVIEAGCARFRPILLTSITTFAGVLPIMFETSLQAKFVIPMAVALGFAVMFATLITLILVPCLYIIMSDVGKVFKALFTMIGRLFKRRKVQQLDS</sequence>
<keyword evidence="1" id="KW-0812">Transmembrane</keyword>
<dbReference type="Gene3D" id="3.30.70.1430">
    <property type="entry name" value="Multidrug efflux transporter AcrB pore domain"/>
    <property type="match status" value="2"/>
</dbReference>
<dbReference type="Proteomes" id="UP000570493">
    <property type="component" value="Unassembled WGS sequence"/>
</dbReference>
<feature type="transmembrane region" description="Helical" evidence="1">
    <location>
        <begin position="1002"/>
        <end position="1027"/>
    </location>
</feature>
<evidence type="ECO:0000313" key="3">
    <source>
        <dbReference type="Proteomes" id="UP000570493"/>
    </source>
</evidence>
<organism evidence="2 3">
    <name type="scientific">Pseudoalteromonas arctica</name>
    <dbReference type="NCBI Taxonomy" id="394751"/>
    <lineage>
        <taxon>Bacteria</taxon>
        <taxon>Pseudomonadati</taxon>
        <taxon>Pseudomonadota</taxon>
        <taxon>Gammaproteobacteria</taxon>
        <taxon>Alteromonadales</taxon>
        <taxon>Pseudoalteromonadaceae</taxon>
        <taxon>Pseudoalteromonas</taxon>
    </lineage>
</organism>
<dbReference type="PANTHER" id="PTHR32063">
    <property type="match status" value="1"/>
</dbReference>
<dbReference type="PRINTS" id="PR00702">
    <property type="entry name" value="ACRIFLAVINRP"/>
</dbReference>
<dbReference type="SUPFAM" id="SSF82866">
    <property type="entry name" value="Multidrug efflux transporter AcrB transmembrane domain"/>
    <property type="match status" value="2"/>
</dbReference>
<feature type="transmembrane region" description="Helical" evidence="1">
    <location>
        <begin position="369"/>
        <end position="391"/>
    </location>
</feature>
<protein>
    <submittedName>
        <fullName evidence="2">Efflux RND transporter permease subunit</fullName>
    </submittedName>
</protein>
<feature type="transmembrane region" description="Helical" evidence="1">
    <location>
        <begin position="899"/>
        <end position="919"/>
    </location>
</feature>
<gene>
    <name evidence="2" type="ORF">HHO47_07105</name>
</gene>
<dbReference type="InterPro" id="IPR027463">
    <property type="entry name" value="AcrB_DN_DC_subdom"/>
</dbReference>
<accession>A0A7Y0HC73</accession>
<dbReference type="GO" id="GO:0005886">
    <property type="term" value="C:plasma membrane"/>
    <property type="evidence" value="ECO:0007669"/>
    <property type="project" value="TreeGrafter"/>
</dbReference>
<feature type="transmembrane region" description="Helical" evidence="1">
    <location>
        <begin position="20"/>
        <end position="47"/>
    </location>
</feature>
<comment type="caution">
    <text evidence="2">The sequence shown here is derived from an EMBL/GenBank/DDBJ whole genome shotgun (WGS) entry which is preliminary data.</text>
</comment>
<dbReference type="Gene3D" id="3.30.70.1320">
    <property type="entry name" value="Multidrug efflux transporter AcrB pore domain like"/>
    <property type="match status" value="1"/>
</dbReference>
<feature type="transmembrane region" description="Helical" evidence="1">
    <location>
        <begin position="875"/>
        <end position="892"/>
    </location>
</feature>
<proteinExistence type="predicted"/>
<dbReference type="Gene3D" id="1.20.1640.10">
    <property type="entry name" value="Multidrug efflux transporter AcrB transmembrane domain"/>
    <property type="match status" value="2"/>
</dbReference>
<feature type="transmembrane region" description="Helical" evidence="1">
    <location>
        <begin position="536"/>
        <end position="556"/>
    </location>
</feature>
<dbReference type="SUPFAM" id="SSF82714">
    <property type="entry name" value="Multidrug efflux transporter AcrB TolC docking domain, DN and DC subdomains"/>
    <property type="match status" value="2"/>
</dbReference>
<dbReference type="Gene3D" id="3.30.2090.10">
    <property type="entry name" value="Multidrug efflux transporter AcrB TolC docking domain, DN and DC subdomains"/>
    <property type="match status" value="2"/>
</dbReference>
<dbReference type="SUPFAM" id="SSF82693">
    <property type="entry name" value="Multidrug efflux transporter AcrB pore domain, PN1, PN2, PC1 and PC2 subdomains"/>
    <property type="match status" value="2"/>
</dbReference>
<reference evidence="2" key="1">
    <citation type="submission" date="2020-04" db="EMBL/GenBank/DDBJ databases">
        <title>Genome Sequencing for Pseudoaltermonas arctica.</title>
        <authorList>
            <person name="Elkins N.S."/>
        </authorList>
    </citation>
    <scope>NUCLEOTIDE SEQUENCE [LARGE SCALE GENOMIC DNA]</scope>
    <source>
        <strain evidence="2">NEC-BIFX-2020_0012</strain>
    </source>
</reference>
<dbReference type="AlphaFoldDB" id="A0A7Y0HC73"/>
<evidence type="ECO:0000313" key="2">
    <source>
        <dbReference type="EMBL" id="NMM40612.1"/>
    </source>
</evidence>
<evidence type="ECO:0000256" key="1">
    <source>
        <dbReference type="SAM" id="Phobius"/>
    </source>
</evidence>
<dbReference type="InterPro" id="IPR001036">
    <property type="entry name" value="Acrflvin-R"/>
</dbReference>
<dbReference type="PANTHER" id="PTHR32063:SF33">
    <property type="entry name" value="RND SUPERFAMILY EFFLUX PUMP PERMEASE COMPONENT"/>
    <property type="match status" value="1"/>
</dbReference>
<feature type="transmembrane region" description="Helical" evidence="1">
    <location>
        <begin position="468"/>
        <end position="487"/>
    </location>
</feature>
<keyword evidence="1" id="KW-1133">Transmembrane helix</keyword>